<name>A0A074K0X5_9RHOB</name>
<dbReference type="CDD" id="cd02042">
    <property type="entry name" value="ParAB_family"/>
    <property type="match status" value="1"/>
</dbReference>
<dbReference type="eggNOG" id="COG1192">
    <property type="taxonomic scope" value="Bacteria"/>
</dbReference>
<dbReference type="EMBL" id="AUND01000003">
    <property type="protein sequence ID" value="KEO55227.1"/>
    <property type="molecule type" value="Genomic_DNA"/>
</dbReference>
<evidence type="ECO:0000313" key="2">
    <source>
        <dbReference type="Proteomes" id="UP000027432"/>
    </source>
</evidence>
<dbReference type="InterPro" id="IPR050678">
    <property type="entry name" value="DNA_Partitioning_ATPase"/>
</dbReference>
<dbReference type="InterPro" id="IPR027417">
    <property type="entry name" value="P-loop_NTPase"/>
</dbReference>
<dbReference type="RefSeq" id="WP_038073754.1">
    <property type="nucleotide sequence ID" value="NZ_AUND01000003.1"/>
</dbReference>
<dbReference type="Pfam" id="PF07015">
    <property type="entry name" value="VirC1"/>
    <property type="match status" value="1"/>
</dbReference>
<sequence length="239" mass="25709">MPNENLVVIAAMARKGGSGKTTLSRALISAAIAAGRRVMLIDTDSTRVLGAWHARAEAGGLSSPLLCSATVESVAGVEGQIDQVYMAGTADFIFIDTAGVGAEWSDGIAVLADHIVTPVMLSTSDFDVGAQTADWFEKLKSRVDDPSSLPRHHVVLNMVDPKTTRADAALIEEALTRFPVIETVMMRRNTYKEMDQKGLLHALALEKQSDPNPLMRPHVRHVVEALEEATDILNNILAA</sequence>
<dbReference type="InterPro" id="IPR009744">
    <property type="entry name" value="VirC1"/>
</dbReference>
<accession>A0A074K0X5</accession>
<keyword evidence="1" id="KW-0238">DNA-binding</keyword>
<dbReference type="PANTHER" id="PTHR13696">
    <property type="entry name" value="P-LOOP CONTAINING NUCLEOSIDE TRIPHOSPHATE HYDROLASE"/>
    <property type="match status" value="1"/>
</dbReference>
<proteinExistence type="predicted"/>
<dbReference type="Proteomes" id="UP000027432">
    <property type="component" value="Unassembled WGS sequence"/>
</dbReference>
<protein>
    <submittedName>
        <fullName evidence="1">DNA-binding protein</fullName>
    </submittedName>
</protein>
<dbReference type="GO" id="GO:0003677">
    <property type="term" value="F:DNA binding"/>
    <property type="evidence" value="ECO:0007669"/>
    <property type="project" value="UniProtKB-KW"/>
</dbReference>
<dbReference type="PIRSF" id="PIRSF009320">
    <property type="entry name" value="Nuc_binding_HP_1000"/>
    <property type="match status" value="1"/>
</dbReference>
<dbReference type="SUPFAM" id="SSF52540">
    <property type="entry name" value="P-loop containing nucleoside triphosphate hydrolases"/>
    <property type="match status" value="1"/>
</dbReference>
<gene>
    <name evidence="1" type="ORF">TP2_15650</name>
</gene>
<comment type="caution">
    <text evidence="1">The sequence shown here is derived from an EMBL/GenBank/DDBJ whole genome shotgun (WGS) entry which is preliminary data.</text>
</comment>
<evidence type="ECO:0000313" key="1">
    <source>
        <dbReference type="EMBL" id="KEO55227.1"/>
    </source>
</evidence>
<dbReference type="OrthoDB" id="7820287at2"/>
<reference evidence="1 2" key="1">
    <citation type="submission" date="2013-07" db="EMBL/GenBank/DDBJ databases">
        <title>Thioclava pacifica DSM 10166 Genome Sequencing.</title>
        <authorList>
            <person name="Lai Q."/>
            <person name="Shao Z."/>
        </authorList>
    </citation>
    <scope>NUCLEOTIDE SEQUENCE [LARGE SCALE GENOMIC DNA]</scope>
    <source>
        <strain evidence="1 2">DSM 10166</strain>
    </source>
</reference>
<keyword evidence="2" id="KW-1185">Reference proteome</keyword>
<dbReference type="STRING" id="1353537.TP2_15650"/>
<dbReference type="AlphaFoldDB" id="A0A074K0X5"/>
<dbReference type="PANTHER" id="PTHR13696:SF96">
    <property type="entry name" value="COBQ_COBB_MIND_PARA NUCLEOTIDE BINDING DOMAIN-CONTAINING PROTEIN"/>
    <property type="match status" value="1"/>
</dbReference>
<dbReference type="Gene3D" id="3.40.50.300">
    <property type="entry name" value="P-loop containing nucleotide triphosphate hydrolases"/>
    <property type="match status" value="1"/>
</dbReference>
<organism evidence="1 2">
    <name type="scientific">Thioclava pacifica DSM 10166</name>
    <dbReference type="NCBI Taxonomy" id="1353537"/>
    <lineage>
        <taxon>Bacteria</taxon>
        <taxon>Pseudomonadati</taxon>
        <taxon>Pseudomonadota</taxon>
        <taxon>Alphaproteobacteria</taxon>
        <taxon>Rhodobacterales</taxon>
        <taxon>Paracoccaceae</taxon>
        <taxon>Thioclava</taxon>
    </lineage>
</organism>